<evidence type="ECO:0000313" key="3">
    <source>
        <dbReference type="Proteomes" id="UP000316371"/>
    </source>
</evidence>
<evidence type="ECO:0000313" key="2">
    <source>
        <dbReference type="EMBL" id="TRX35643.1"/>
    </source>
</evidence>
<name>A0A553DSF4_9FLAO</name>
<sequence>MNSIAAYQKAIKAKFEIEKSGNNADFFTNPSPAKIKRLTLLRFETNTNAVDEGIFNRFFVFKEGMDNITQIKNCDTDRFRPFRNFLLKNTDCSQLDSLNLMAVLVDFHPRPYLKFRNTNGDVKVNFVEELQEEELDSGTGNFTKSDSQKHAEGFVVTKRFSFKEQLVIGLGSLLLLALLGFGIKRIYYPDNNGMIWVKDHYEAVVYENVTDKKAVKPINPFVLEHFQKIKICDTTTFFKNGLKSQPLVWYAKNPQTGAYDFFNQPGVHPITEETLKKITPYIKKKYCPKSCL</sequence>
<proteinExistence type="predicted"/>
<dbReference type="OrthoDB" id="1340494at2"/>
<dbReference type="AlphaFoldDB" id="A0A553DSF4"/>
<keyword evidence="1" id="KW-1133">Transmembrane helix</keyword>
<dbReference type="EMBL" id="VJZT01000021">
    <property type="protein sequence ID" value="TRX35643.1"/>
    <property type="molecule type" value="Genomic_DNA"/>
</dbReference>
<keyword evidence="3" id="KW-1185">Reference proteome</keyword>
<comment type="caution">
    <text evidence="2">The sequence shown here is derived from an EMBL/GenBank/DDBJ whole genome shotgun (WGS) entry which is preliminary data.</text>
</comment>
<evidence type="ECO:0000256" key="1">
    <source>
        <dbReference type="SAM" id="Phobius"/>
    </source>
</evidence>
<feature type="transmembrane region" description="Helical" evidence="1">
    <location>
        <begin position="166"/>
        <end position="183"/>
    </location>
</feature>
<protein>
    <submittedName>
        <fullName evidence="2">Uncharacterized protein</fullName>
    </submittedName>
</protein>
<reference evidence="2 3" key="1">
    <citation type="submission" date="2019-07" db="EMBL/GenBank/DDBJ databases">
        <title>Novel species of Flavobacterium.</title>
        <authorList>
            <person name="Liu Q."/>
            <person name="Xin Y.-H."/>
        </authorList>
    </citation>
    <scope>NUCLEOTIDE SEQUENCE [LARGE SCALE GENOMIC DNA]</scope>
    <source>
        <strain evidence="2 3">LB1R34</strain>
    </source>
</reference>
<keyword evidence="1" id="KW-0812">Transmembrane</keyword>
<keyword evidence="1" id="KW-0472">Membrane</keyword>
<organism evidence="2 3">
    <name type="scientific">Flavobacterium restrictum</name>
    <dbReference type="NCBI Taxonomy" id="2594428"/>
    <lineage>
        <taxon>Bacteria</taxon>
        <taxon>Pseudomonadati</taxon>
        <taxon>Bacteroidota</taxon>
        <taxon>Flavobacteriia</taxon>
        <taxon>Flavobacteriales</taxon>
        <taxon>Flavobacteriaceae</taxon>
        <taxon>Flavobacterium</taxon>
    </lineage>
</organism>
<gene>
    <name evidence="2" type="ORF">FNW21_14690</name>
</gene>
<accession>A0A553DSF4</accession>
<dbReference type="RefSeq" id="WP_144257512.1">
    <property type="nucleotide sequence ID" value="NZ_VJZT01000021.1"/>
</dbReference>
<dbReference type="Proteomes" id="UP000316371">
    <property type="component" value="Unassembled WGS sequence"/>
</dbReference>